<evidence type="ECO:0000256" key="8">
    <source>
        <dbReference type="ARBA" id="ARBA00023224"/>
    </source>
</evidence>
<evidence type="ECO:0000313" key="11">
    <source>
        <dbReference type="Proteomes" id="UP000887564"/>
    </source>
</evidence>
<dbReference type="GO" id="GO:0043410">
    <property type="term" value="P:positive regulation of MAPK cascade"/>
    <property type="evidence" value="ECO:0007669"/>
    <property type="project" value="TreeGrafter"/>
</dbReference>
<evidence type="ECO:0000256" key="5">
    <source>
        <dbReference type="ARBA" id="ARBA00023040"/>
    </source>
</evidence>
<dbReference type="AlphaFoldDB" id="A0A914RPS6"/>
<evidence type="ECO:0000256" key="2">
    <source>
        <dbReference type="ARBA" id="ARBA00022475"/>
    </source>
</evidence>
<dbReference type="InterPro" id="IPR000276">
    <property type="entry name" value="GPCR_Rhodpsn"/>
</dbReference>
<dbReference type="PRINTS" id="PR00237">
    <property type="entry name" value="GPCRRHODOPSN"/>
</dbReference>
<dbReference type="PANTHER" id="PTHR24248">
    <property type="entry name" value="ADRENERGIC RECEPTOR-RELATED G-PROTEIN COUPLED RECEPTOR"/>
    <property type="match status" value="1"/>
</dbReference>
<evidence type="ECO:0000256" key="6">
    <source>
        <dbReference type="ARBA" id="ARBA00023136"/>
    </source>
</evidence>
<keyword evidence="5" id="KW-0297">G-protein coupled receptor</keyword>
<evidence type="ECO:0000256" key="3">
    <source>
        <dbReference type="ARBA" id="ARBA00022692"/>
    </source>
</evidence>
<dbReference type="GO" id="GO:0004930">
    <property type="term" value="F:G protein-coupled receptor activity"/>
    <property type="evidence" value="ECO:0007669"/>
    <property type="project" value="UniProtKB-KW"/>
</dbReference>
<keyword evidence="6 9" id="KW-0472">Membrane</keyword>
<keyword evidence="7" id="KW-0675">Receptor</keyword>
<feature type="domain" description="G-protein coupled receptors family 1 profile" evidence="10">
    <location>
        <begin position="4"/>
        <end position="89"/>
    </location>
</feature>
<dbReference type="InterPro" id="IPR017452">
    <property type="entry name" value="GPCR_Rhodpsn_7TM"/>
</dbReference>
<evidence type="ECO:0000256" key="7">
    <source>
        <dbReference type="ARBA" id="ARBA00023170"/>
    </source>
</evidence>
<dbReference type="GO" id="GO:0005886">
    <property type="term" value="C:plasma membrane"/>
    <property type="evidence" value="ECO:0007669"/>
    <property type="project" value="UniProtKB-SubCell"/>
</dbReference>
<feature type="transmembrane region" description="Helical" evidence="9">
    <location>
        <begin position="24"/>
        <end position="43"/>
    </location>
</feature>
<keyword evidence="11" id="KW-1185">Reference proteome</keyword>
<dbReference type="WBParaSite" id="PEQ_0000830101-mRNA-1">
    <property type="protein sequence ID" value="PEQ_0000830101-mRNA-1"/>
    <property type="gene ID" value="PEQ_0000830101"/>
</dbReference>
<evidence type="ECO:0000256" key="4">
    <source>
        <dbReference type="ARBA" id="ARBA00022989"/>
    </source>
</evidence>
<feature type="transmembrane region" description="Helical" evidence="9">
    <location>
        <begin position="63"/>
        <end position="84"/>
    </location>
</feature>
<keyword evidence="4 9" id="KW-1133">Transmembrane helix</keyword>
<evidence type="ECO:0000256" key="1">
    <source>
        <dbReference type="ARBA" id="ARBA00004651"/>
    </source>
</evidence>
<dbReference type="PANTHER" id="PTHR24248:SF185">
    <property type="entry name" value="DOPAMINE RECEPTOR 2"/>
    <property type="match status" value="1"/>
</dbReference>
<keyword evidence="2" id="KW-1003">Cell membrane</keyword>
<accession>A0A914RPS6</accession>
<keyword evidence="8" id="KW-0807">Transducer</keyword>
<proteinExistence type="predicted"/>
<keyword evidence="3 9" id="KW-0812">Transmembrane</keyword>
<sequence>MFSGNCLVVTAVCTKKYLRNPTGYLIVSLALADLIVGLVVMPLNSLFEMTHHVWMLGLATCDLFHALDILASTSSIWNLCVISLDRYMA</sequence>
<organism evidence="11 12">
    <name type="scientific">Parascaris equorum</name>
    <name type="common">Equine roundworm</name>
    <dbReference type="NCBI Taxonomy" id="6256"/>
    <lineage>
        <taxon>Eukaryota</taxon>
        <taxon>Metazoa</taxon>
        <taxon>Ecdysozoa</taxon>
        <taxon>Nematoda</taxon>
        <taxon>Chromadorea</taxon>
        <taxon>Rhabditida</taxon>
        <taxon>Spirurina</taxon>
        <taxon>Ascaridomorpha</taxon>
        <taxon>Ascaridoidea</taxon>
        <taxon>Ascarididae</taxon>
        <taxon>Parascaris</taxon>
    </lineage>
</organism>
<evidence type="ECO:0000313" key="12">
    <source>
        <dbReference type="WBParaSite" id="PEQ_0000830101-mRNA-1"/>
    </source>
</evidence>
<dbReference type="GO" id="GO:0071880">
    <property type="term" value="P:adenylate cyclase-activating adrenergic receptor signaling pathway"/>
    <property type="evidence" value="ECO:0007669"/>
    <property type="project" value="TreeGrafter"/>
</dbReference>
<dbReference type="SUPFAM" id="SSF81321">
    <property type="entry name" value="Family A G protein-coupled receptor-like"/>
    <property type="match status" value="1"/>
</dbReference>
<protein>
    <submittedName>
        <fullName evidence="12">G-protein coupled receptors family 1 profile domain-containing protein</fullName>
    </submittedName>
</protein>
<dbReference type="PROSITE" id="PS50262">
    <property type="entry name" value="G_PROTEIN_RECEP_F1_2"/>
    <property type="match status" value="1"/>
</dbReference>
<evidence type="ECO:0000256" key="9">
    <source>
        <dbReference type="SAM" id="Phobius"/>
    </source>
</evidence>
<dbReference type="Gene3D" id="1.20.1070.10">
    <property type="entry name" value="Rhodopsin 7-helix transmembrane proteins"/>
    <property type="match status" value="1"/>
</dbReference>
<evidence type="ECO:0000259" key="10">
    <source>
        <dbReference type="PROSITE" id="PS50262"/>
    </source>
</evidence>
<dbReference type="Proteomes" id="UP000887564">
    <property type="component" value="Unplaced"/>
</dbReference>
<reference evidence="12" key="1">
    <citation type="submission" date="2022-11" db="UniProtKB">
        <authorList>
            <consortium name="WormBaseParasite"/>
        </authorList>
    </citation>
    <scope>IDENTIFICATION</scope>
</reference>
<name>A0A914RPS6_PAREQ</name>
<comment type="subcellular location">
    <subcellularLocation>
        <location evidence="1">Cell membrane</location>
        <topology evidence="1">Multi-pass membrane protein</topology>
    </subcellularLocation>
</comment>
<dbReference type="Pfam" id="PF00001">
    <property type="entry name" value="7tm_1"/>
    <property type="match status" value="1"/>
</dbReference>